<organism evidence="2 3">
    <name type="scientific">Blattamonas nauphoetae</name>
    <dbReference type="NCBI Taxonomy" id="2049346"/>
    <lineage>
        <taxon>Eukaryota</taxon>
        <taxon>Metamonada</taxon>
        <taxon>Preaxostyla</taxon>
        <taxon>Oxymonadida</taxon>
        <taxon>Blattamonas</taxon>
    </lineage>
</organism>
<proteinExistence type="predicted"/>
<comment type="caution">
    <text evidence="2">The sequence shown here is derived from an EMBL/GenBank/DDBJ whole genome shotgun (WGS) entry which is preliminary data.</text>
</comment>
<feature type="signal peptide" evidence="1">
    <location>
        <begin position="1"/>
        <end position="16"/>
    </location>
</feature>
<gene>
    <name evidence="2" type="ORF">BLNAU_3949</name>
</gene>
<protein>
    <submittedName>
        <fullName evidence="2">Uncharacterized protein</fullName>
    </submittedName>
</protein>
<reference evidence="2 3" key="1">
    <citation type="journal article" date="2022" name="bioRxiv">
        <title>Genomics of Preaxostyla Flagellates Illuminates Evolutionary Transitions and the Path Towards Mitochondrial Loss.</title>
        <authorList>
            <person name="Novak L.V.F."/>
            <person name="Treitli S.C."/>
            <person name="Pyrih J."/>
            <person name="Halakuc P."/>
            <person name="Pipaliya S.V."/>
            <person name="Vacek V."/>
            <person name="Brzon O."/>
            <person name="Soukal P."/>
            <person name="Eme L."/>
            <person name="Dacks J.B."/>
            <person name="Karnkowska A."/>
            <person name="Elias M."/>
            <person name="Hampl V."/>
        </authorList>
    </citation>
    <scope>NUCLEOTIDE SEQUENCE [LARGE SCALE GENOMIC DNA]</scope>
    <source>
        <strain evidence="2">NAU3</strain>
        <tissue evidence="2">Gut</tissue>
    </source>
</reference>
<dbReference type="EMBL" id="JARBJD010000018">
    <property type="protein sequence ID" value="KAK2961181.1"/>
    <property type="molecule type" value="Genomic_DNA"/>
</dbReference>
<name>A0ABQ9YBN2_9EUKA</name>
<sequence>MLFLLALLAASNFRIPNDPGHPPQDGVIGDINDITKTATLIFEFGYAGDVLRGNTLTLIFTPAACTNNAIVIKFTVPDTHDETQTHLDISITNIGEEGDLQWDTLFDLSDYGNDAAPSKGGPQLIVSFVLHGMTHYTVTCSLPTPTETDLVLSVEFSDVFASPRTTIAAPIASGSTSFSTDIELSSEHTKGKFRRGVPLDIVCTGFTCHPSRFTPFDTSGLVGSTKLNRAHKTRPIGAKDVVVLTLLHELLPATLPDDATNTLTLALFTPDDDIASTPFKLDRSDEFKWTPAAGSLAVEYVFDDCRIQAKSEVFLFLTITPDLVITNQLIAYEERGRSVYSEIAALFAILPSLAGAQRGILQTLSSHSGIPSLVANLTHESFTNSVNAMKSDIPSFSDRVATASILVHI</sequence>
<accession>A0ABQ9YBN2</accession>
<evidence type="ECO:0000313" key="2">
    <source>
        <dbReference type="EMBL" id="KAK2961181.1"/>
    </source>
</evidence>
<keyword evidence="1" id="KW-0732">Signal</keyword>
<evidence type="ECO:0000256" key="1">
    <source>
        <dbReference type="SAM" id="SignalP"/>
    </source>
</evidence>
<dbReference type="Proteomes" id="UP001281761">
    <property type="component" value="Unassembled WGS sequence"/>
</dbReference>
<feature type="chain" id="PRO_5046615870" evidence="1">
    <location>
        <begin position="17"/>
        <end position="409"/>
    </location>
</feature>
<evidence type="ECO:0000313" key="3">
    <source>
        <dbReference type="Proteomes" id="UP001281761"/>
    </source>
</evidence>
<keyword evidence="3" id="KW-1185">Reference proteome</keyword>